<sequence>MARRVYLHIGAPKTGSTYVQNVLWRNRDRLAEAGILLPGSAVAHDQAMADLRAAPWRDAEVYWTWDRLAARAREWSGDVVVSNEGLGAADGTQAARAVASLAPAEVHVVVVGRDLWRTFPSFWQQSIRARSGWRFEEFLHAVEEGRCEVFWENHTALRMLRRWGDLVPARQRHLVTVPAPGAPPEVLWHRFAGIVGIPDGLCELTAPAANPSLGAAEIELLRRVNRKLGDRYPLRTPYRRVVHRHLVDAVLKRRANKLRFGIGSERVGWVADLAEQQIEELRGYPCRIAGDLDDLRPRRLTPGDSPDTVADGHLLDIAVETIVELLGHAEALSERAERPAEDTLTRLRNRAAGGVRRRLRAIRRDGA</sequence>
<proteinExistence type="predicted"/>
<dbReference type="RefSeq" id="WP_119573762.1">
    <property type="nucleotide sequence ID" value="NZ_QXEC01000004.1"/>
</dbReference>
<dbReference type="Gene3D" id="3.40.50.300">
    <property type="entry name" value="P-loop containing nucleotide triphosphate hydrolases"/>
    <property type="match status" value="1"/>
</dbReference>
<dbReference type="EMBL" id="QXEC01000004">
    <property type="protein sequence ID" value="RIV39954.1"/>
    <property type="molecule type" value="Genomic_DNA"/>
</dbReference>
<reference evidence="1 2" key="1">
    <citation type="submission" date="2018-08" db="EMBL/GenBank/DDBJ databases">
        <title>Jishengella sp. nov., isolated from a root of Azadirachta indica A. Juss. var. siamensis Valenton.</title>
        <authorList>
            <person name="Kuncharoen N."/>
            <person name="Tanasupawat S."/>
            <person name="Kudo T."/>
            <person name="Ohkuma M."/>
        </authorList>
    </citation>
    <scope>NUCLEOTIDE SEQUENCE [LARGE SCALE GENOMIC DNA]</scope>
    <source>
        <strain evidence="1 2">AZ1-13</strain>
    </source>
</reference>
<evidence type="ECO:0000313" key="2">
    <source>
        <dbReference type="Proteomes" id="UP000283832"/>
    </source>
</evidence>
<name>A0A418MY54_9ACTN</name>
<dbReference type="Proteomes" id="UP000283832">
    <property type="component" value="Unassembled WGS sequence"/>
</dbReference>
<comment type="caution">
    <text evidence="1">The sequence shown here is derived from an EMBL/GenBank/DDBJ whole genome shotgun (WGS) entry which is preliminary data.</text>
</comment>
<gene>
    <name evidence="1" type="ORF">D2L64_06330</name>
</gene>
<accession>A0A418MY54</accession>
<organism evidence="1 2">
    <name type="scientific">Micromonospora radicis</name>
    <dbReference type="NCBI Taxonomy" id="1894971"/>
    <lineage>
        <taxon>Bacteria</taxon>
        <taxon>Bacillati</taxon>
        <taxon>Actinomycetota</taxon>
        <taxon>Actinomycetes</taxon>
        <taxon>Micromonosporales</taxon>
        <taxon>Micromonosporaceae</taxon>
        <taxon>Micromonospora</taxon>
    </lineage>
</organism>
<evidence type="ECO:0000313" key="1">
    <source>
        <dbReference type="EMBL" id="RIV39954.1"/>
    </source>
</evidence>
<dbReference type="SUPFAM" id="SSF52540">
    <property type="entry name" value="P-loop containing nucleoside triphosphate hydrolases"/>
    <property type="match status" value="1"/>
</dbReference>
<keyword evidence="2" id="KW-1185">Reference proteome</keyword>
<dbReference type="OrthoDB" id="5144031at2"/>
<evidence type="ECO:0008006" key="3">
    <source>
        <dbReference type="Google" id="ProtNLM"/>
    </source>
</evidence>
<dbReference type="AlphaFoldDB" id="A0A418MY54"/>
<protein>
    <recommendedName>
        <fullName evidence="3">Sulfotransferase family protein</fullName>
    </recommendedName>
</protein>
<dbReference type="InterPro" id="IPR027417">
    <property type="entry name" value="P-loop_NTPase"/>
</dbReference>